<dbReference type="Pfam" id="PF06541">
    <property type="entry name" value="ABC_trans_CmpB"/>
    <property type="match status" value="1"/>
</dbReference>
<accession>A0ABS5PMD4</accession>
<dbReference type="EMBL" id="JAHBCL010000005">
    <property type="protein sequence ID" value="MBS7525751.1"/>
    <property type="molecule type" value="Genomic_DNA"/>
</dbReference>
<evidence type="ECO:0000313" key="3">
    <source>
        <dbReference type="EMBL" id="MBS7525751.1"/>
    </source>
</evidence>
<evidence type="ECO:0000256" key="2">
    <source>
        <dbReference type="SAM" id="Phobius"/>
    </source>
</evidence>
<comment type="caution">
    <text evidence="3">The sequence shown here is derived from an EMBL/GenBank/DDBJ whole genome shotgun (WGS) entry which is preliminary data.</text>
</comment>
<protein>
    <recommendedName>
        <fullName evidence="5">ABC-transporter type IV</fullName>
    </recommendedName>
</protein>
<organism evidence="3 4">
    <name type="scientific">Fusibacter paucivorans</name>
    <dbReference type="NCBI Taxonomy" id="76009"/>
    <lineage>
        <taxon>Bacteria</taxon>
        <taxon>Bacillati</taxon>
        <taxon>Bacillota</taxon>
        <taxon>Clostridia</taxon>
        <taxon>Eubacteriales</taxon>
        <taxon>Eubacteriales Family XII. Incertae Sedis</taxon>
        <taxon>Fusibacter</taxon>
    </lineage>
</organism>
<keyword evidence="2" id="KW-1133">Transmembrane helix</keyword>
<dbReference type="RefSeq" id="WP_213235540.1">
    <property type="nucleotide sequence ID" value="NZ_JAHBCL010000005.1"/>
</dbReference>
<feature type="transmembrane region" description="Helical" evidence="2">
    <location>
        <begin position="116"/>
        <end position="136"/>
    </location>
</feature>
<gene>
    <name evidence="3" type="ORF">KHM83_03565</name>
</gene>
<feature type="coiled-coil region" evidence="1">
    <location>
        <begin position="196"/>
        <end position="238"/>
    </location>
</feature>
<feature type="transmembrane region" description="Helical" evidence="2">
    <location>
        <begin position="6"/>
        <end position="28"/>
    </location>
</feature>
<evidence type="ECO:0000313" key="4">
    <source>
        <dbReference type="Proteomes" id="UP000746471"/>
    </source>
</evidence>
<sequence>MVELIHNYGLLFFVYAHLGWLMEVAYAYSKQGKYVNRGFMYGPFCPIYGTGAIVIISFAAAINLMIAPSPYAHVLVVLSIVLLTTAIELVTGGVLEKLFHIKWWDYSTRRFNYKGYICLQFSLIWGAVGALLVYVINPWVYAHLSIIPMAWQYIIEALLAGYFIWDATRTVMGLINLRKLIMEFEAVSSQIRKTWRTALETELAELSRGLETELAEFSREFEADLDEARRRFREELQEHRVDVVMKQLEKGLGQRRRQLRTRILKARQFNAFPEFKMFELPDLPENTLIEKIHQRIQTKIDNKD</sequence>
<keyword evidence="1" id="KW-0175">Coiled coil</keyword>
<feature type="transmembrane region" description="Helical" evidence="2">
    <location>
        <begin position="40"/>
        <end position="66"/>
    </location>
</feature>
<dbReference type="InterPro" id="IPR010540">
    <property type="entry name" value="CmpB_TMEM229"/>
</dbReference>
<dbReference type="Proteomes" id="UP000746471">
    <property type="component" value="Unassembled WGS sequence"/>
</dbReference>
<feature type="transmembrane region" description="Helical" evidence="2">
    <location>
        <begin position="142"/>
        <end position="165"/>
    </location>
</feature>
<reference evidence="3 4" key="1">
    <citation type="submission" date="2021-05" db="EMBL/GenBank/DDBJ databases">
        <title>Fusibacter ferrireducens sp. nov., an anaerobic, sulfur- and Fe-reducing bacterium isolated from the mangrove sediment.</title>
        <authorList>
            <person name="Qiu D."/>
        </authorList>
    </citation>
    <scope>NUCLEOTIDE SEQUENCE [LARGE SCALE GENOMIC DNA]</scope>
    <source>
        <strain evidence="3 4">DSM 12116</strain>
    </source>
</reference>
<keyword evidence="2" id="KW-0472">Membrane</keyword>
<proteinExistence type="predicted"/>
<keyword evidence="4" id="KW-1185">Reference proteome</keyword>
<feature type="transmembrane region" description="Helical" evidence="2">
    <location>
        <begin position="72"/>
        <end position="95"/>
    </location>
</feature>
<keyword evidence="2" id="KW-0812">Transmembrane</keyword>
<evidence type="ECO:0000256" key="1">
    <source>
        <dbReference type="SAM" id="Coils"/>
    </source>
</evidence>
<name>A0ABS5PMD4_9FIRM</name>
<evidence type="ECO:0008006" key="5">
    <source>
        <dbReference type="Google" id="ProtNLM"/>
    </source>
</evidence>